<gene>
    <name evidence="12" type="ORF">EYS42_06620</name>
</gene>
<dbReference type="PANTHER" id="PTHR34501">
    <property type="entry name" value="PROTEIN YDDL-RELATED"/>
    <property type="match status" value="1"/>
</dbReference>
<evidence type="ECO:0000256" key="2">
    <source>
        <dbReference type="ARBA" id="ARBA00011233"/>
    </source>
</evidence>
<comment type="subcellular location">
    <subcellularLocation>
        <location evidence="1">Cell outer membrane</location>
        <topology evidence="1">Multi-pass membrane protein</topology>
    </subcellularLocation>
</comment>
<proteinExistence type="predicted"/>
<evidence type="ECO:0000256" key="6">
    <source>
        <dbReference type="ARBA" id="ARBA00022729"/>
    </source>
</evidence>
<dbReference type="Pfam" id="PF13609">
    <property type="entry name" value="Porin_4"/>
    <property type="match status" value="1"/>
</dbReference>
<dbReference type="PANTHER" id="PTHR34501:SF9">
    <property type="entry name" value="MAJOR OUTER MEMBRANE PROTEIN P.IA"/>
    <property type="match status" value="1"/>
</dbReference>
<sequence>MQSWVQTVYRTVSSCSKNRAHFESGGISWLAGRWARFVQPADTLFHNWCTDTHRSTCMSPRSIALAVAALATTLGAQAQSSYNLYGVVDLSLASMQTSGAAGSPANTRTTKVDGNNMVTSYIGFKGVEDLGGGLKAGFALEAFLRPDVGASGRSNADVFWGRAANVYLSSDLGKLTLGRQGNLVFGQVAGYNPFGGAFGLSPAVRLTYGAVGNDVGDSGVSNAITYQTPNLAGFTASVQVQLGEDSTKAQDTTYAGAVSYTAGPFSAGASMQRVRSATAPKPALLAGQSQNFGLVSASYDFGVAKLFAQYGQLGNNGYTGASNIDTDVVQLGASVPVTKDSKVLVSYGQSKEEAASGTTPAAVKHDIFTLAYDLWLSKRTDVYAAYMYDKEKAAGFKAGNSVVFGVRHAF</sequence>
<dbReference type="OrthoDB" id="6975458at2"/>
<dbReference type="GO" id="GO:0006811">
    <property type="term" value="P:monoatomic ion transport"/>
    <property type="evidence" value="ECO:0007669"/>
    <property type="project" value="UniProtKB-KW"/>
</dbReference>
<keyword evidence="13" id="KW-1185">Reference proteome</keyword>
<comment type="caution">
    <text evidence="12">The sequence shown here is derived from an EMBL/GenBank/DDBJ whole genome shotgun (WGS) entry which is preliminary data.</text>
</comment>
<keyword evidence="9" id="KW-0472">Membrane</keyword>
<dbReference type="InterPro" id="IPR050298">
    <property type="entry name" value="Gram-neg_bact_OMP"/>
</dbReference>
<dbReference type="EMBL" id="SIXI01000002">
    <property type="protein sequence ID" value="TBO32839.1"/>
    <property type="molecule type" value="Genomic_DNA"/>
</dbReference>
<dbReference type="Proteomes" id="UP000292120">
    <property type="component" value="Unassembled WGS sequence"/>
</dbReference>
<dbReference type="InterPro" id="IPR033900">
    <property type="entry name" value="Gram_neg_porin_domain"/>
</dbReference>
<evidence type="ECO:0000256" key="1">
    <source>
        <dbReference type="ARBA" id="ARBA00004571"/>
    </source>
</evidence>
<evidence type="ECO:0000256" key="10">
    <source>
        <dbReference type="ARBA" id="ARBA00023237"/>
    </source>
</evidence>
<keyword evidence="8" id="KW-0626">Porin</keyword>
<protein>
    <submittedName>
        <fullName evidence="12">Porin</fullName>
    </submittedName>
</protein>
<reference evidence="12 13" key="1">
    <citation type="submission" date="2019-02" db="EMBL/GenBank/DDBJ databases">
        <title>Aquabacterium sp. strain KMB7.</title>
        <authorList>
            <person name="Chen W.-M."/>
        </authorList>
    </citation>
    <scope>NUCLEOTIDE SEQUENCE [LARGE SCALE GENOMIC DNA]</scope>
    <source>
        <strain evidence="12 13">KMB7</strain>
    </source>
</reference>
<evidence type="ECO:0000256" key="8">
    <source>
        <dbReference type="ARBA" id="ARBA00023114"/>
    </source>
</evidence>
<evidence type="ECO:0000256" key="3">
    <source>
        <dbReference type="ARBA" id="ARBA00022448"/>
    </source>
</evidence>
<dbReference type="GO" id="GO:0046930">
    <property type="term" value="C:pore complex"/>
    <property type="evidence" value="ECO:0007669"/>
    <property type="project" value="UniProtKB-KW"/>
</dbReference>
<dbReference type="AlphaFoldDB" id="A0A4Q9H0L9"/>
<evidence type="ECO:0000256" key="7">
    <source>
        <dbReference type="ARBA" id="ARBA00023065"/>
    </source>
</evidence>
<keyword evidence="5" id="KW-0812">Transmembrane</keyword>
<keyword evidence="7" id="KW-0406">Ion transport</keyword>
<evidence type="ECO:0000259" key="11">
    <source>
        <dbReference type="Pfam" id="PF13609"/>
    </source>
</evidence>
<keyword evidence="3" id="KW-0813">Transport</keyword>
<comment type="subunit">
    <text evidence="2">Homotrimer.</text>
</comment>
<evidence type="ECO:0000313" key="13">
    <source>
        <dbReference type="Proteomes" id="UP000292120"/>
    </source>
</evidence>
<evidence type="ECO:0000256" key="5">
    <source>
        <dbReference type="ARBA" id="ARBA00022692"/>
    </source>
</evidence>
<dbReference type="InterPro" id="IPR023614">
    <property type="entry name" value="Porin_dom_sf"/>
</dbReference>
<keyword evidence="4" id="KW-1134">Transmembrane beta strand</keyword>
<accession>A0A4Q9H0L9</accession>
<dbReference type="CDD" id="cd00342">
    <property type="entry name" value="gram_neg_porins"/>
    <property type="match status" value="1"/>
</dbReference>
<evidence type="ECO:0000313" key="12">
    <source>
        <dbReference type="EMBL" id="TBO32839.1"/>
    </source>
</evidence>
<dbReference type="GO" id="GO:0009279">
    <property type="term" value="C:cell outer membrane"/>
    <property type="evidence" value="ECO:0007669"/>
    <property type="project" value="UniProtKB-SubCell"/>
</dbReference>
<evidence type="ECO:0000256" key="4">
    <source>
        <dbReference type="ARBA" id="ARBA00022452"/>
    </source>
</evidence>
<dbReference type="Gene3D" id="2.40.160.10">
    <property type="entry name" value="Porin"/>
    <property type="match status" value="1"/>
</dbReference>
<organism evidence="12 13">
    <name type="scientific">Aquabacterium lacunae</name>
    <dbReference type="NCBI Taxonomy" id="2528630"/>
    <lineage>
        <taxon>Bacteria</taxon>
        <taxon>Pseudomonadati</taxon>
        <taxon>Pseudomonadota</taxon>
        <taxon>Betaproteobacteria</taxon>
        <taxon>Burkholderiales</taxon>
        <taxon>Aquabacterium</taxon>
    </lineage>
</organism>
<keyword evidence="10" id="KW-0998">Cell outer membrane</keyword>
<feature type="domain" description="Porin" evidence="11">
    <location>
        <begin position="64"/>
        <end position="393"/>
    </location>
</feature>
<evidence type="ECO:0000256" key="9">
    <source>
        <dbReference type="ARBA" id="ARBA00023136"/>
    </source>
</evidence>
<name>A0A4Q9H0L9_9BURK</name>
<dbReference type="GO" id="GO:0015288">
    <property type="term" value="F:porin activity"/>
    <property type="evidence" value="ECO:0007669"/>
    <property type="project" value="UniProtKB-KW"/>
</dbReference>
<dbReference type="SUPFAM" id="SSF56935">
    <property type="entry name" value="Porins"/>
    <property type="match status" value="1"/>
</dbReference>
<keyword evidence="6" id="KW-0732">Signal</keyword>